<reference evidence="1 3" key="1">
    <citation type="journal article" date="2014" name="Nat. Genet.">
        <title>Genome and transcriptome of the porcine whipworm Trichuris suis.</title>
        <authorList>
            <person name="Jex A.R."/>
            <person name="Nejsum P."/>
            <person name="Schwarz E.M."/>
            <person name="Hu L."/>
            <person name="Young N.D."/>
            <person name="Hall R.S."/>
            <person name="Korhonen P.K."/>
            <person name="Liao S."/>
            <person name="Thamsborg S."/>
            <person name="Xia J."/>
            <person name="Xu P."/>
            <person name="Wang S."/>
            <person name="Scheerlinck J.P."/>
            <person name="Hofmann A."/>
            <person name="Sternberg P.W."/>
            <person name="Wang J."/>
            <person name="Gasser R.B."/>
        </authorList>
    </citation>
    <scope>NUCLEOTIDE SEQUENCE [LARGE SCALE GENOMIC DNA]</scope>
    <source>
        <strain evidence="2">DCEP-RM93F</strain>
        <strain evidence="1">DCEP-RM93M</strain>
    </source>
</reference>
<keyword evidence="3" id="KW-1185">Reference proteome</keyword>
<proteinExistence type="predicted"/>
<evidence type="ECO:0000313" key="1">
    <source>
        <dbReference type="EMBL" id="KFD47310.1"/>
    </source>
</evidence>
<dbReference type="EMBL" id="KL367677">
    <property type="protein sequence ID" value="KFD60302.1"/>
    <property type="molecule type" value="Genomic_DNA"/>
</dbReference>
<sequence length="161" mass="18357">MYRRVLQELQQLHGDPEAIVQLQATALMNIEPLRLDALAELERFYLQVKGPVCMFEMNGKHNELDSIVLVGQISSTLSRRLQEKWANHVRSQSADARGLQHFAEWLKTQLVEKRLLATFVSPEQRVLSSSSVRRNTGRHRLASDPKLIRTFAVAPVSQCIV</sequence>
<accession>A0A085LQR4</accession>
<organism evidence="1 3">
    <name type="scientific">Trichuris suis</name>
    <name type="common">pig whipworm</name>
    <dbReference type="NCBI Taxonomy" id="68888"/>
    <lineage>
        <taxon>Eukaryota</taxon>
        <taxon>Metazoa</taxon>
        <taxon>Ecdysozoa</taxon>
        <taxon>Nematoda</taxon>
        <taxon>Enoplea</taxon>
        <taxon>Dorylaimia</taxon>
        <taxon>Trichinellida</taxon>
        <taxon>Trichuridae</taxon>
        <taxon>Trichuris</taxon>
    </lineage>
</organism>
<dbReference type="Proteomes" id="UP000030764">
    <property type="component" value="Unassembled WGS sequence"/>
</dbReference>
<evidence type="ECO:0000313" key="3">
    <source>
        <dbReference type="Proteomes" id="UP000030764"/>
    </source>
</evidence>
<dbReference type="Proteomes" id="UP000030758">
    <property type="component" value="Unassembled WGS sequence"/>
</dbReference>
<gene>
    <name evidence="1" type="ORF">M513_11820</name>
    <name evidence="2" type="ORF">M514_11820</name>
</gene>
<dbReference type="AlphaFoldDB" id="A0A085LQR4"/>
<protein>
    <submittedName>
        <fullName evidence="1">Uncharacterized protein</fullName>
    </submittedName>
</protein>
<name>A0A085LQR4_9BILA</name>
<evidence type="ECO:0000313" key="2">
    <source>
        <dbReference type="EMBL" id="KFD60302.1"/>
    </source>
</evidence>
<dbReference type="EMBL" id="KL363332">
    <property type="protein sequence ID" value="KFD47310.1"/>
    <property type="molecule type" value="Genomic_DNA"/>
</dbReference>